<dbReference type="AlphaFoldDB" id="A0A1V1NVS3"/>
<organism evidence="2 3">
    <name type="scientific">Candidatus Magnetoglobus multicellularis str. Araruama</name>
    <dbReference type="NCBI Taxonomy" id="890399"/>
    <lineage>
        <taxon>Bacteria</taxon>
        <taxon>Pseudomonadati</taxon>
        <taxon>Thermodesulfobacteriota</taxon>
        <taxon>Desulfobacteria</taxon>
        <taxon>Desulfobacterales</taxon>
        <taxon>Desulfobacteraceae</taxon>
        <taxon>Candidatus Magnetoglobus</taxon>
    </lineage>
</organism>
<dbReference type="InterPro" id="IPR002716">
    <property type="entry name" value="PIN_dom"/>
</dbReference>
<dbReference type="SUPFAM" id="SSF88723">
    <property type="entry name" value="PIN domain-like"/>
    <property type="match status" value="1"/>
</dbReference>
<protein>
    <recommendedName>
        <fullName evidence="1">PIN domain-containing protein</fullName>
    </recommendedName>
</protein>
<evidence type="ECO:0000313" key="2">
    <source>
        <dbReference type="EMBL" id="ETR66654.1"/>
    </source>
</evidence>
<name>A0A1V1NVS3_9BACT</name>
<accession>A0A1V1NVS3</accession>
<dbReference type="Proteomes" id="UP000189670">
    <property type="component" value="Unassembled WGS sequence"/>
</dbReference>
<dbReference type="EMBL" id="ATBP01001836">
    <property type="protein sequence ID" value="ETR66654.1"/>
    <property type="molecule type" value="Genomic_DNA"/>
</dbReference>
<dbReference type="Pfam" id="PF01850">
    <property type="entry name" value="PIN"/>
    <property type="match status" value="1"/>
</dbReference>
<dbReference type="InterPro" id="IPR029060">
    <property type="entry name" value="PIN-like_dom_sf"/>
</dbReference>
<gene>
    <name evidence="2" type="ORF">OMM_12517</name>
</gene>
<sequence length="146" mass="17246">MINFFIDTSALIKIYHKEVGTEEMLTIYKGSDTLAISELAKIELLSSIYRKYRENEITQITLDLIVEKFETDCEERYDVLYFSSLIFEESWHLIRQLSKKYGLKTLDSLQFSFFKTYCDKKTVFACADLTLEKLIKREGFNTYLPL</sequence>
<proteinExistence type="predicted"/>
<dbReference type="CDD" id="cd09874">
    <property type="entry name" value="PIN_MT3492-like"/>
    <property type="match status" value="1"/>
</dbReference>
<evidence type="ECO:0000259" key="1">
    <source>
        <dbReference type="Pfam" id="PF01850"/>
    </source>
</evidence>
<comment type="caution">
    <text evidence="2">The sequence shown here is derived from an EMBL/GenBank/DDBJ whole genome shotgun (WGS) entry which is preliminary data.</text>
</comment>
<reference evidence="3" key="1">
    <citation type="submission" date="2012-11" db="EMBL/GenBank/DDBJ databases">
        <authorList>
            <person name="Lucero-Rivera Y.E."/>
            <person name="Tovar-Ramirez D."/>
        </authorList>
    </citation>
    <scope>NUCLEOTIDE SEQUENCE [LARGE SCALE GENOMIC DNA]</scope>
    <source>
        <strain evidence="3">Araruama</strain>
    </source>
</reference>
<feature type="domain" description="PIN" evidence="1">
    <location>
        <begin position="5"/>
        <end position="113"/>
    </location>
</feature>
<dbReference type="Gene3D" id="3.40.50.1010">
    <property type="entry name" value="5'-nuclease"/>
    <property type="match status" value="1"/>
</dbReference>
<evidence type="ECO:0000313" key="3">
    <source>
        <dbReference type="Proteomes" id="UP000189670"/>
    </source>
</evidence>